<feature type="binding site" evidence="14">
    <location>
        <position position="307"/>
    </location>
    <ligand>
        <name>protoporphyrin IX</name>
        <dbReference type="ChEBI" id="CHEBI:57306"/>
    </ligand>
</feature>
<evidence type="ECO:0000256" key="16">
    <source>
        <dbReference type="SAM" id="MobiDB-lite"/>
    </source>
</evidence>
<feature type="binding site" evidence="13">
    <location>
        <begin position="253"/>
        <end position="255"/>
    </location>
    <ligand>
        <name>heme b</name>
        <dbReference type="ChEBI" id="CHEBI:60344"/>
    </ligand>
</feature>
<reference evidence="20 21" key="1">
    <citation type="journal article" date="2016" name="Genome Biol. Evol.">
        <title>Comparative Genomic Analyses of the Moraxella catarrhalis Serosensitive and Seroresistant Lineages Demonstrate Their Independent Evolution.</title>
        <authorList>
            <person name="Earl J.P."/>
            <person name="de Vries S.P."/>
            <person name="Ahmed A."/>
            <person name="Powell E."/>
            <person name="Schultz M.P."/>
            <person name="Hermans P.W."/>
            <person name="Hill D.J."/>
            <person name="Zhou Z."/>
            <person name="Constantinidou C.I."/>
            <person name="Hu F.Z."/>
            <person name="Bootsma H.J."/>
            <person name="Ehrlich G.D."/>
        </authorList>
    </citation>
    <scope>NUCLEOTIDE SEQUENCE [LARGE SCALE GENOMIC DNA]</scope>
    <source>
        <strain evidence="20 21">Z7542</strain>
    </source>
</reference>
<comment type="cofactor">
    <cofactor evidence="13 15">
        <name>heme b</name>
        <dbReference type="ChEBI" id="CHEBI:60344"/>
    </cofactor>
    <text evidence="13 15">Binds 1 heme b (iron(II)-protoporphyrin IX) group non-covalently per subunit.</text>
</comment>
<dbReference type="InterPro" id="IPR048327">
    <property type="entry name" value="Dyp_perox_N"/>
</dbReference>
<evidence type="ECO:0000256" key="4">
    <source>
        <dbReference type="ARBA" id="ARBA00022617"/>
    </source>
</evidence>
<feature type="binding site" evidence="13">
    <location>
        <position position="355"/>
    </location>
    <ligand>
        <name>heme b</name>
        <dbReference type="ChEBI" id="CHEBI:60344"/>
    </ligand>
</feature>
<dbReference type="InterPro" id="IPR006311">
    <property type="entry name" value="TAT_signal"/>
</dbReference>
<dbReference type="GO" id="GO:0030313">
    <property type="term" value="C:cell envelope"/>
    <property type="evidence" value="ECO:0007669"/>
    <property type="project" value="UniProtKB-SubCell"/>
</dbReference>
<evidence type="ECO:0000256" key="5">
    <source>
        <dbReference type="ARBA" id="ARBA00022723"/>
    </source>
</evidence>
<dbReference type="AlphaFoldDB" id="A0A198UN35"/>
<dbReference type="NCBIfam" id="TIGR01412">
    <property type="entry name" value="tat_substr_1"/>
    <property type="match status" value="1"/>
</dbReference>
<evidence type="ECO:0000256" key="10">
    <source>
        <dbReference type="ARBA" id="ARBA00033771"/>
    </source>
</evidence>
<evidence type="ECO:0000256" key="7">
    <source>
        <dbReference type="ARBA" id="ARBA00023002"/>
    </source>
</evidence>
<protein>
    <recommendedName>
        <fullName evidence="10 15">Deferrochelatase</fullName>
        <ecNumber evidence="15">1.11.1.-</ecNumber>
    </recommendedName>
    <alternativeName>
        <fullName evidence="11 15">Peroxidase EfeB</fullName>
    </alternativeName>
</protein>
<dbReference type="Proteomes" id="UP000078228">
    <property type="component" value="Unassembled WGS sequence"/>
</dbReference>
<dbReference type="InterPro" id="IPR006313">
    <property type="entry name" value="EfeB/EfeN"/>
</dbReference>
<keyword evidence="17" id="KW-1133">Transmembrane helix</keyword>
<dbReference type="SUPFAM" id="SSF54909">
    <property type="entry name" value="Dimeric alpha+beta barrel"/>
    <property type="match status" value="1"/>
</dbReference>
<dbReference type="Pfam" id="PF20628">
    <property type="entry name" value="Dyp_perox_C"/>
    <property type="match status" value="1"/>
</dbReference>
<keyword evidence="5 13" id="KW-0479">Metal-binding</keyword>
<dbReference type="PANTHER" id="PTHR30521:SF4">
    <property type="entry name" value="DEFERROCHELATASE"/>
    <property type="match status" value="1"/>
</dbReference>
<dbReference type="PANTHER" id="PTHR30521">
    <property type="entry name" value="DEFERROCHELATASE/PEROXIDASE"/>
    <property type="match status" value="1"/>
</dbReference>
<dbReference type="PROSITE" id="PS51257">
    <property type="entry name" value="PROKAR_LIPOPROTEIN"/>
    <property type="match status" value="1"/>
</dbReference>
<dbReference type="OrthoDB" id="9781066at2"/>
<dbReference type="RefSeq" id="WP_155733826.1">
    <property type="nucleotide sequence ID" value="NZ_LXHB01000021.1"/>
</dbReference>
<evidence type="ECO:0000256" key="11">
    <source>
        <dbReference type="ARBA" id="ARBA00033775"/>
    </source>
</evidence>
<feature type="domain" description="Dyp-type peroxidase N-terminal" evidence="18">
    <location>
        <begin position="83"/>
        <end position="234"/>
    </location>
</feature>
<gene>
    <name evidence="20" type="ORF">AO384_0436</name>
</gene>
<evidence type="ECO:0000256" key="14">
    <source>
        <dbReference type="PIRSR" id="PIRSR606313-2"/>
    </source>
</evidence>
<feature type="transmembrane region" description="Helical" evidence="17">
    <location>
        <begin position="12"/>
        <end position="32"/>
    </location>
</feature>
<comment type="subcellular location">
    <subcellularLocation>
        <location evidence="1">Cell envelope</location>
    </subcellularLocation>
    <subcellularLocation>
        <location evidence="15">Periplasm</location>
    </subcellularLocation>
</comment>
<comment type="function">
    <text evidence="15">Involved in the recovery of exogenous heme iron. Extracts iron from heme while preserving the protoporphyrin ring intact.</text>
</comment>
<evidence type="ECO:0000259" key="18">
    <source>
        <dbReference type="Pfam" id="PF04261"/>
    </source>
</evidence>
<dbReference type="EMBL" id="LXHC01000005">
    <property type="protein sequence ID" value="OAU97750.1"/>
    <property type="molecule type" value="Genomic_DNA"/>
</dbReference>
<evidence type="ECO:0000313" key="20">
    <source>
        <dbReference type="EMBL" id="OAU97750.1"/>
    </source>
</evidence>
<accession>A0A198UN35</accession>
<dbReference type="EC" id="1.11.1.-" evidence="15"/>
<feature type="region of interest" description="Disordered" evidence="16">
    <location>
        <begin position="34"/>
        <end position="63"/>
    </location>
</feature>
<dbReference type="NCBIfam" id="TIGR01409">
    <property type="entry name" value="TAT_signal_seq"/>
    <property type="match status" value="1"/>
</dbReference>
<evidence type="ECO:0000259" key="19">
    <source>
        <dbReference type="Pfam" id="PF20628"/>
    </source>
</evidence>
<dbReference type="GO" id="GO:0004325">
    <property type="term" value="F:ferrochelatase activity"/>
    <property type="evidence" value="ECO:0007669"/>
    <property type="project" value="UniProtKB-EC"/>
</dbReference>
<comment type="caution">
    <text evidence="20">The sequence shown here is derived from an EMBL/GenBank/DDBJ whole genome shotgun (WGS) entry which is preliminary data.</text>
</comment>
<keyword evidence="8 13" id="KW-0408">Iron</keyword>
<dbReference type="InterPro" id="IPR048328">
    <property type="entry name" value="Dyp_perox_C"/>
</dbReference>
<evidence type="ECO:0000256" key="3">
    <source>
        <dbReference type="ARBA" id="ARBA00022559"/>
    </source>
</evidence>
<keyword evidence="17" id="KW-0472">Membrane</keyword>
<keyword evidence="17" id="KW-0812">Transmembrane</keyword>
<evidence type="ECO:0000256" key="17">
    <source>
        <dbReference type="SAM" id="Phobius"/>
    </source>
</evidence>
<feature type="binding site" evidence="14">
    <location>
        <begin position="253"/>
        <end position="255"/>
    </location>
    <ligand>
        <name>protoporphyrin IX</name>
        <dbReference type="ChEBI" id="CHEBI:57306"/>
    </ligand>
</feature>
<feature type="domain" description="Dyp-type peroxidase C-terminal" evidence="19">
    <location>
        <begin position="243"/>
        <end position="418"/>
    </location>
</feature>
<dbReference type="PROSITE" id="PS51404">
    <property type="entry name" value="DYP_PEROXIDASE"/>
    <property type="match status" value="1"/>
</dbReference>
<keyword evidence="7 15" id="KW-0560">Oxidoreductase</keyword>
<dbReference type="GO" id="GO:0042597">
    <property type="term" value="C:periplasmic space"/>
    <property type="evidence" value="ECO:0007669"/>
    <property type="project" value="UniProtKB-SubCell"/>
</dbReference>
<evidence type="ECO:0000256" key="9">
    <source>
        <dbReference type="ARBA" id="ARBA00023239"/>
    </source>
</evidence>
<evidence type="ECO:0000256" key="6">
    <source>
        <dbReference type="ARBA" id="ARBA00022729"/>
    </source>
</evidence>
<feature type="binding site" evidence="13">
    <location>
        <position position="342"/>
    </location>
    <ligand>
        <name>heme b</name>
        <dbReference type="ChEBI" id="CHEBI:60344"/>
    </ligand>
</feature>
<dbReference type="GO" id="GO:0004601">
    <property type="term" value="F:peroxidase activity"/>
    <property type="evidence" value="ECO:0007669"/>
    <property type="project" value="UniProtKB-KW"/>
</dbReference>
<dbReference type="Pfam" id="PF04261">
    <property type="entry name" value="Dyp_perox_N"/>
    <property type="match status" value="1"/>
</dbReference>
<dbReference type="PROSITE" id="PS51318">
    <property type="entry name" value="TAT"/>
    <property type="match status" value="1"/>
</dbReference>
<organism evidence="20 21">
    <name type="scientific">Moraxella catarrhalis</name>
    <name type="common">Branhamella catarrhalis</name>
    <dbReference type="NCBI Taxonomy" id="480"/>
    <lineage>
        <taxon>Bacteria</taxon>
        <taxon>Pseudomonadati</taxon>
        <taxon>Pseudomonadota</taxon>
        <taxon>Gammaproteobacteria</taxon>
        <taxon>Moraxellales</taxon>
        <taxon>Moraxellaceae</taxon>
        <taxon>Moraxella</taxon>
    </lineage>
</organism>
<evidence type="ECO:0000256" key="13">
    <source>
        <dbReference type="PIRSR" id="PIRSR606313-1"/>
    </source>
</evidence>
<dbReference type="InterPro" id="IPR006314">
    <property type="entry name" value="Dyp_peroxidase"/>
</dbReference>
<dbReference type="InterPro" id="IPR019546">
    <property type="entry name" value="TAT_signal_bac_arc"/>
</dbReference>
<evidence type="ECO:0000256" key="8">
    <source>
        <dbReference type="ARBA" id="ARBA00023004"/>
    </source>
</evidence>
<comment type="catalytic activity">
    <reaction evidence="12">
        <text>heme b + 2 H(+) = protoporphyrin IX + Fe(2+)</text>
        <dbReference type="Rhea" id="RHEA:22584"/>
        <dbReference type="ChEBI" id="CHEBI:15378"/>
        <dbReference type="ChEBI" id="CHEBI:29033"/>
        <dbReference type="ChEBI" id="CHEBI:57306"/>
        <dbReference type="ChEBI" id="CHEBI:60344"/>
        <dbReference type="EC" id="4.98.1.1"/>
    </reaction>
    <physiologicalReaction direction="left-to-right" evidence="12">
        <dbReference type="Rhea" id="RHEA:22585"/>
    </physiologicalReaction>
</comment>
<name>A0A198UN35_MORCA</name>
<evidence type="ECO:0000256" key="2">
    <source>
        <dbReference type="ARBA" id="ARBA00005365"/>
    </source>
</evidence>
<evidence type="ECO:0000256" key="12">
    <source>
        <dbReference type="ARBA" id="ARBA00048856"/>
    </source>
</evidence>
<keyword evidence="3 15" id="KW-0575">Peroxidase</keyword>
<feature type="compositionally biased region" description="Basic and acidic residues" evidence="16">
    <location>
        <begin position="37"/>
        <end position="50"/>
    </location>
</feature>
<comment type="subunit">
    <text evidence="15">Homodimer. Part of a ferrous iron transporter composed of EfeU, EfeO and EfeB.</text>
</comment>
<comment type="similarity">
    <text evidence="2">Belongs to the DyP-type peroxidase family. EfeB subfamily.</text>
</comment>
<keyword evidence="4 13" id="KW-0349">Heme</keyword>
<dbReference type="GO" id="GO:0033212">
    <property type="term" value="P:iron import into cell"/>
    <property type="evidence" value="ECO:0007669"/>
    <property type="project" value="InterPro"/>
</dbReference>
<dbReference type="PATRIC" id="fig|480.237.peg.591"/>
<dbReference type="GO" id="GO:0046872">
    <property type="term" value="F:metal ion binding"/>
    <property type="evidence" value="ECO:0007669"/>
    <property type="project" value="UniProtKB-KW"/>
</dbReference>
<evidence type="ECO:0000256" key="15">
    <source>
        <dbReference type="RuleBase" id="RU365017"/>
    </source>
</evidence>
<proteinExistence type="inferred from homology"/>
<dbReference type="GO" id="GO:0020037">
    <property type="term" value="F:heme binding"/>
    <property type="evidence" value="ECO:0007669"/>
    <property type="project" value="InterPro"/>
</dbReference>
<dbReference type="NCBIfam" id="TIGR01413">
    <property type="entry name" value="Dyp_perox_fam"/>
    <property type="match status" value="1"/>
</dbReference>
<dbReference type="GO" id="GO:0005829">
    <property type="term" value="C:cytosol"/>
    <property type="evidence" value="ECO:0007669"/>
    <property type="project" value="TreeGrafter"/>
</dbReference>
<keyword evidence="21" id="KW-1185">Reference proteome</keyword>
<keyword evidence="6" id="KW-0732">Signal</keyword>
<evidence type="ECO:0000256" key="1">
    <source>
        <dbReference type="ARBA" id="ARBA00004196"/>
    </source>
</evidence>
<keyword evidence="9" id="KW-0456">Lyase</keyword>
<evidence type="ECO:0000313" key="21">
    <source>
        <dbReference type="Proteomes" id="UP000078228"/>
    </source>
</evidence>
<dbReference type="InterPro" id="IPR011008">
    <property type="entry name" value="Dimeric_a/b-barrel"/>
</dbReference>
<sequence length="430" mass="47676">MTIKQLINRRQFLTKVGVGSVAVGIGAIGLAGCQQGHDSKSDRQTDHTPKPDSPPNPKQAGEQNTNVKHCLADNQYDFYGKHQAGIITPAQRSIYFLVLDLHTDKLDDIKEVFKQWTQYAARLTKGDNIAPYGSNPHVPPVDTGEADSLGAYGLTLTFGVSPSFLQKLNLTDKKPPEFSDLPKFPRDQIRPEYSGGDICIQACSDDPQVSFHAVRQLVRQARSSVSMRWSQSGFLGFDSGNQTARNLFAFKDGTANSNTLDNADKHVWIQQPDWLKDGTYLVVRRIQMHLETWDRTSLNGQDETFGRHRDSGAPIGQSDEFDHLDITAKDDEGNFIIPEISHAGLAKRSGLQLLRRSYSYASGIDPKTGQFDAGLLFISFQKSPMQFTAIQSSLGRVDKMNEYITHIGSGLFACFGGVKQGEYLGQKLFE</sequence>
<keyword evidence="15" id="KW-0574">Periplasm</keyword>